<sequence length="169" mass="19416">MVGLRSTMCMSEIPDYDVESWAVGDRVPACHFRKRPRQSIRTTDHPYDIHSWWEIPERAFLLQGRTELGWPRSRILDDNMKYCRETLKRGALIGLKRVKRRRVNDLQVPKPNSFVDSSLSAEVCPRPCITVTASVCQREAASRAETAARSDAGMRRISRRASARSLSWI</sequence>
<evidence type="ECO:0000313" key="1">
    <source>
        <dbReference type="EMBL" id="KAL3954012.1"/>
    </source>
</evidence>
<name>A0ACC4DCY5_PURLI</name>
<proteinExistence type="predicted"/>
<dbReference type="EMBL" id="JBGNUJ010000011">
    <property type="protein sequence ID" value="KAL3954012.1"/>
    <property type="molecule type" value="Genomic_DNA"/>
</dbReference>
<comment type="caution">
    <text evidence="1">The sequence shown here is derived from an EMBL/GenBank/DDBJ whole genome shotgun (WGS) entry which is preliminary data.</text>
</comment>
<keyword evidence="2" id="KW-1185">Reference proteome</keyword>
<reference evidence="1" key="1">
    <citation type="submission" date="2024-12" db="EMBL/GenBank/DDBJ databases">
        <title>Comparative genomics and development of molecular markers within Purpureocillium lilacinum and among Purpureocillium species.</title>
        <authorList>
            <person name="Yeh Z.-Y."/>
            <person name="Ni N.-T."/>
            <person name="Lo P.-H."/>
            <person name="Mushyakhwo K."/>
            <person name="Lin C.-F."/>
            <person name="Nai Y.-S."/>
        </authorList>
    </citation>
    <scope>NUCLEOTIDE SEQUENCE</scope>
    <source>
        <strain evidence="1">NCHU-NPUST-175</strain>
    </source>
</reference>
<dbReference type="Proteomes" id="UP001638806">
    <property type="component" value="Unassembled WGS sequence"/>
</dbReference>
<organism evidence="1 2">
    <name type="scientific">Purpureocillium lilacinum</name>
    <name type="common">Paecilomyces lilacinus</name>
    <dbReference type="NCBI Taxonomy" id="33203"/>
    <lineage>
        <taxon>Eukaryota</taxon>
        <taxon>Fungi</taxon>
        <taxon>Dikarya</taxon>
        <taxon>Ascomycota</taxon>
        <taxon>Pezizomycotina</taxon>
        <taxon>Sordariomycetes</taxon>
        <taxon>Hypocreomycetidae</taxon>
        <taxon>Hypocreales</taxon>
        <taxon>Ophiocordycipitaceae</taxon>
        <taxon>Purpureocillium</taxon>
    </lineage>
</organism>
<protein>
    <submittedName>
        <fullName evidence="1">Uncharacterized protein</fullName>
    </submittedName>
</protein>
<gene>
    <name evidence="1" type="ORF">ACCO45_011968</name>
</gene>
<accession>A0ACC4DCY5</accession>
<evidence type="ECO:0000313" key="2">
    <source>
        <dbReference type="Proteomes" id="UP001638806"/>
    </source>
</evidence>